<sequence length="408" mass="44367">MKNNPKFIIFILAIGYMIDFFDLTIFAVVRTPALQALGVPQEDFISVSSLMFNAQAVGVVVGGILSGIWGDKFGRMSAVRAGILLYSVCIILNAFVTTVPMFALMRFLAAVGLAGEFAASITLLSELLPADKRAKASGIIYSSGVVGGMLAAFIGSYFNWQVLFIVGGLAGLILLFVRISVADSIIYQNMKYQSHVVRGSIKLLIFNKNSFARVVALLLAIVPFWFMAFFVNFAPEIAKSVGIKTAISQGFSLGVYFVGSFIGSYFFPFIAKLTYSRKKSIFSALLIMFLSICLFSLGSLVSIEVYYSILFLIGLASGYSGLLMVFAVESFGTNQRNIASSIISNLARCSIIIMNAFVPWMSLQFNEKWIGLVISAGIFLILGTIALLTLKETNYASLDYNEGESVPS</sequence>
<feature type="transmembrane region" description="Helical" evidence="5">
    <location>
        <begin position="107"/>
        <end position="127"/>
    </location>
</feature>
<dbReference type="GO" id="GO:0046943">
    <property type="term" value="F:carboxylic acid transmembrane transporter activity"/>
    <property type="evidence" value="ECO:0007669"/>
    <property type="project" value="TreeGrafter"/>
</dbReference>
<evidence type="ECO:0000256" key="5">
    <source>
        <dbReference type="SAM" id="Phobius"/>
    </source>
</evidence>
<gene>
    <name evidence="7" type="ORF">GCL60_07580</name>
</gene>
<feature type="transmembrane region" description="Helical" evidence="5">
    <location>
        <begin position="369"/>
        <end position="390"/>
    </location>
</feature>
<keyword evidence="3 5" id="KW-1133">Transmembrane helix</keyword>
<dbReference type="GO" id="GO:0005886">
    <property type="term" value="C:plasma membrane"/>
    <property type="evidence" value="ECO:0007669"/>
    <property type="project" value="TreeGrafter"/>
</dbReference>
<feature type="transmembrane region" description="Helical" evidence="5">
    <location>
        <begin position="139"/>
        <end position="158"/>
    </location>
</feature>
<dbReference type="Proteomes" id="UP000437748">
    <property type="component" value="Unassembled WGS sequence"/>
</dbReference>
<feature type="transmembrane region" description="Helical" evidence="5">
    <location>
        <begin position="282"/>
        <end position="303"/>
    </location>
</feature>
<feature type="transmembrane region" description="Helical" evidence="5">
    <location>
        <begin position="343"/>
        <end position="363"/>
    </location>
</feature>
<protein>
    <submittedName>
        <fullName evidence="7">MFS transporter</fullName>
    </submittedName>
</protein>
<comment type="caution">
    <text evidence="7">The sequence shown here is derived from an EMBL/GenBank/DDBJ whole genome shotgun (WGS) entry which is preliminary data.</text>
</comment>
<keyword evidence="2 5" id="KW-0812">Transmembrane</keyword>
<dbReference type="EMBL" id="WFLM01000003">
    <property type="protein sequence ID" value="KAB8038715.1"/>
    <property type="molecule type" value="Genomic_DNA"/>
</dbReference>
<feature type="transmembrane region" description="Helical" evidence="5">
    <location>
        <begin position="211"/>
        <end position="231"/>
    </location>
</feature>
<evidence type="ECO:0000313" key="8">
    <source>
        <dbReference type="Proteomes" id="UP000437748"/>
    </source>
</evidence>
<feature type="transmembrane region" description="Helical" evidence="5">
    <location>
        <begin position="81"/>
        <end position="101"/>
    </location>
</feature>
<comment type="subcellular location">
    <subcellularLocation>
        <location evidence="1">Membrane</location>
        <topology evidence="1">Multi-pass membrane protein</topology>
    </subcellularLocation>
</comment>
<dbReference type="InterPro" id="IPR020846">
    <property type="entry name" value="MFS_dom"/>
</dbReference>
<dbReference type="PROSITE" id="PS50850">
    <property type="entry name" value="MFS"/>
    <property type="match status" value="1"/>
</dbReference>
<accession>A0A6N6VXG2</accession>
<reference evidence="7 8" key="1">
    <citation type="submission" date="2019-10" db="EMBL/GenBank/DDBJ databases">
        <title>New species of Slilvanegrellaceae.</title>
        <authorList>
            <person name="Pitt A."/>
            <person name="Hahn M.W."/>
        </authorList>
    </citation>
    <scope>NUCLEOTIDE SEQUENCE [LARGE SCALE GENOMIC DNA]</scope>
    <source>
        <strain evidence="7 8">SP-Ram-0.45-NSY-1</strain>
    </source>
</reference>
<dbReference type="SUPFAM" id="SSF103473">
    <property type="entry name" value="MFS general substrate transporter"/>
    <property type="match status" value="1"/>
</dbReference>
<dbReference type="PANTHER" id="PTHR23508">
    <property type="entry name" value="CARBOXYLIC ACID TRANSPORTER PROTEIN HOMOLOG"/>
    <property type="match status" value="1"/>
</dbReference>
<feature type="transmembrane region" description="Helical" evidence="5">
    <location>
        <begin position="164"/>
        <end position="190"/>
    </location>
</feature>
<keyword evidence="4 5" id="KW-0472">Membrane</keyword>
<dbReference type="OrthoDB" id="5291133at2"/>
<feature type="transmembrane region" description="Helical" evidence="5">
    <location>
        <begin position="49"/>
        <end position="69"/>
    </location>
</feature>
<evidence type="ECO:0000256" key="3">
    <source>
        <dbReference type="ARBA" id="ARBA00022989"/>
    </source>
</evidence>
<evidence type="ECO:0000259" key="6">
    <source>
        <dbReference type="PROSITE" id="PS50850"/>
    </source>
</evidence>
<evidence type="ECO:0000256" key="1">
    <source>
        <dbReference type="ARBA" id="ARBA00004141"/>
    </source>
</evidence>
<organism evidence="7 8">
    <name type="scientific">Silvanigrella paludirubra</name>
    <dbReference type="NCBI Taxonomy" id="2499159"/>
    <lineage>
        <taxon>Bacteria</taxon>
        <taxon>Pseudomonadati</taxon>
        <taxon>Bdellovibrionota</taxon>
        <taxon>Oligoflexia</taxon>
        <taxon>Silvanigrellales</taxon>
        <taxon>Silvanigrellaceae</taxon>
        <taxon>Silvanigrella</taxon>
    </lineage>
</organism>
<feature type="transmembrane region" description="Helical" evidence="5">
    <location>
        <begin position="7"/>
        <end position="29"/>
    </location>
</feature>
<evidence type="ECO:0000313" key="7">
    <source>
        <dbReference type="EMBL" id="KAB8038715.1"/>
    </source>
</evidence>
<feature type="transmembrane region" description="Helical" evidence="5">
    <location>
        <begin position="309"/>
        <end position="331"/>
    </location>
</feature>
<name>A0A6N6VXG2_9BACT</name>
<evidence type="ECO:0000256" key="2">
    <source>
        <dbReference type="ARBA" id="ARBA00022692"/>
    </source>
</evidence>
<dbReference type="Pfam" id="PF07690">
    <property type="entry name" value="MFS_1"/>
    <property type="match status" value="1"/>
</dbReference>
<dbReference type="InterPro" id="IPR036259">
    <property type="entry name" value="MFS_trans_sf"/>
</dbReference>
<feature type="domain" description="Major facilitator superfamily (MFS) profile" evidence="6">
    <location>
        <begin position="8"/>
        <end position="394"/>
    </location>
</feature>
<dbReference type="AlphaFoldDB" id="A0A6N6VXG2"/>
<dbReference type="InterPro" id="IPR011701">
    <property type="entry name" value="MFS"/>
</dbReference>
<keyword evidence="8" id="KW-1185">Reference proteome</keyword>
<dbReference type="PANTHER" id="PTHR23508:SF10">
    <property type="entry name" value="CARBOXYLIC ACID TRANSPORTER PROTEIN HOMOLOG"/>
    <property type="match status" value="1"/>
</dbReference>
<feature type="transmembrane region" description="Helical" evidence="5">
    <location>
        <begin position="251"/>
        <end position="270"/>
    </location>
</feature>
<evidence type="ECO:0000256" key="4">
    <source>
        <dbReference type="ARBA" id="ARBA00023136"/>
    </source>
</evidence>
<proteinExistence type="predicted"/>
<dbReference type="Gene3D" id="1.20.1250.20">
    <property type="entry name" value="MFS general substrate transporter like domains"/>
    <property type="match status" value="2"/>
</dbReference>
<dbReference type="RefSeq" id="WP_153419974.1">
    <property type="nucleotide sequence ID" value="NZ_WFLM01000003.1"/>
</dbReference>